<dbReference type="EC" id="5.2.1.8" evidence="6"/>
<gene>
    <name evidence="8" type="ORF">QQ008_13820</name>
</gene>
<evidence type="ECO:0000256" key="1">
    <source>
        <dbReference type="ARBA" id="ARBA00000971"/>
    </source>
</evidence>
<dbReference type="Pfam" id="PF00254">
    <property type="entry name" value="FKBP_C"/>
    <property type="match status" value="1"/>
</dbReference>
<feature type="domain" description="PPIase FKBP-type" evidence="7">
    <location>
        <begin position="59"/>
        <end position="148"/>
    </location>
</feature>
<dbReference type="PANTHER" id="PTHR43811">
    <property type="entry name" value="FKBP-TYPE PEPTIDYL-PROLYL CIS-TRANS ISOMERASE FKPA"/>
    <property type="match status" value="1"/>
</dbReference>
<evidence type="ECO:0000313" key="8">
    <source>
        <dbReference type="EMBL" id="MDN5202459.1"/>
    </source>
</evidence>
<name>A0ABT8KP03_9BACT</name>
<proteinExistence type="inferred from homology"/>
<evidence type="ECO:0000256" key="3">
    <source>
        <dbReference type="ARBA" id="ARBA00023110"/>
    </source>
</evidence>
<keyword evidence="9" id="KW-1185">Reference proteome</keyword>
<organism evidence="8 9">
    <name type="scientific">Splendidivirga corallicola</name>
    <dbReference type="NCBI Taxonomy" id="3051826"/>
    <lineage>
        <taxon>Bacteria</taxon>
        <taxon>Pseudomonadati</taxon>
        <taxon>Bacteroidota</taxon>
        <taxon>Cytophagia</taxon>
        <taxon>Cytophagales</taxon>
        <taxon>Splendidivirgaceae</taxon>
        <taxon>Splendidivirga</taxon>
    </lineage>
</organism>
<protein>
    <recommendedName>
        <fullName evidence="6">Peptidyl-prolyl cis-trans isomerase</fullName>
        <ecNumber evidence="6">5.2.1.8</ecNumber>
    </recommendedName>
</protein>
<dbReference type="PROSITE" id="PS50059">
    <property type="entry name" value="FKBP_PPIASE"/>
    <property type="match status" value="1"/>
</dbReference>
<evidence type="ECO:0000259" key="7">
    <source>
        <dbReference type="PROSITE" id="PS50059"/>
    </source>
</evidence>
<dbReference type="RefSeq" id="WP_346752483.1">
    <property type="nucleotide sequence ID" value="NZ_JAUJEA010000004.1"/>
</dbReference>
<dbReference type="Proteomes" id="UP001172082">
    <property type="component" value="Unassembled WGS sequence"/>
</dbReference>
<sequence>MNILKQMPVWIYISLFGLISYIKSTTVMEIGIINQQDTTASGLIYEIIETGSGPIAKVGDVVLIHETTQLVDGTMITDTWALNHPIRFLLGGNQVIKGMDEAVTGMQVGERRKLIVPPSLSKRSSYPENGLYGPSDTLYYNVILLQVSEYKK</sequence>
<dbReference type="InterPro" id="IPR046357">
    <property type="entry name" value="PPIase_dom_sf"/>
</dbReference>
<evidence type="ECO:0000256" key="2">
    <source>
        <dbReference type="ARBA" id="ARBA00006577"/>
    </source>
</evidence>
<evidence type="ECO:0000256" key="6">
    <source>
        <dbReference type="RuleBase" id="RU003915"/>
    </source>
</evidence>
<comment type="caution">
    <text evidence="8">The sequence shown here is derived from an EMBL/GenBank/DDBJ whole genome shotgun (WGS) entry which is preliminary data.</text>
</comment>
<evidence type="ECO:0000256" key="4">
    <source>
        <dbReference type="ARBA" id="ARBA00023235"/>
    </source>
</evidence>
<accession>A0ABT8KP03</accession>
<reference evidence="8" key="1">
    <citation type="submission" date="2023-06" db="EMBL/GenBank/DDBJ databases">
        <title>Genomic of Parafulvivirga corallium.</title>
        <authorList>
            <person name="Wang G."/>
        </authorList>
    </citation>
    <scope>NUCLEOTIDE SEQUENCE</scope>
    <source>
        <strain evidence="8">BMA10</strain>
    </source>
</reference>
<dbReference type="Gene3D" id="3.10.50.40">
    <property type="match status" value="1"/>
</dbReference>
<dbReference type="GO" id="GO:0003755">
    <property type="term" value="F:peptidyl-prolyl cis-trans isomerase activity"/>
    <property type="evidence" value="ECO:0007669"/>
    <property type="project" value="UniProtKB-EC"/>
</dbReference>
<dbReference type="PANTHER" id="PTHR43811:SF19">
    <property type="entry name" value="39 KDA FK506-BINDING NUCLEAR PROTEIN"/>
    <property type="match status" value="1"/>
</dbReference>
<evidence type="ECO:0000313" key="9">
    <source>
        <dbReference type="Proteomes" id="UP001172082"/>
    </source>
</evidence>
<keyword evidence="4 5" id="KW-0413">Isomerase</keyword>
<dbReference type="SUPFAM" id="SSF54534">
    <property type="entry name" value="FKBP-like"/>
    <property type="match status" value="1"/>
</dbReference>
<evidence type="ECO:0000256" key="5">
    <source>
        <dbReference type="PROSITE-ProRule" id="PRU00277"/>
    </source>
</evidence>
<dbReference type="InterPro" id="IPR001179">
    <property type="entry name" value="PPIase_FKBP_dom"/>
</dbReference>
<dbReference type="EMBL" id="JAUJEA010000004">
    <property type="protein sequence ID" value="MDN5202459.1"/>
    <property type="molecule type" value="Genomic_DNA"/>
</dbReference>
<comment type="catalytic activity">
    <reaction evidence="1 5 6">
        <text>[protein]-peptidylproline (omega=180) = [protein]-peptidylproline (omega=0)</text>
        <dbReference type="Rhea" id="RHEA:16237"/>
        <dbReference type="Rhea" id="RHEA-COMP:10747"/>
        <dbReference type="Rhea" id="RHEA-COMP:10748"/>
        <dbReference type="ChEBI" id="CHEBI:83833"/>
        <dbReference type="ChEBI" id="CHEBI:83834"/>
        <dbReference type="EC" id="5.2.1.8"/>
    </reaction>
</comment>
<keyword evidence="3 5" id="KW-0697">Rotamase</keyword>
<comment type="similarity">
    <text evidence="2 6">Belongs to the FKBP-type PPIase family.</text>
</comment>